<dbReference type="PATRIC" id="fig|713887.8.peg.1055"/>
<dbReference type="InterPro" id="IPR014780">
    <property type="entry name" value="tRNA_psdUridine_synth_TruB"/>
</dbReference>
<sequence length="299" mass="33383">MLGFVGLNKPSGLTSHDCISRLRKLFKFKKIGHGGTLDPSATGVLPIAIGKATRLIPFLPKNKAYKATIIFGLKTRTDDLEGEIIRVKSGIGLTLEDVKSLLNNFIGNIEQIPPLYSAIQKNGKRLYFSAREGEKVDIPSRTVRIDTIKILDWHPGEFPELTINIQCGSGTYIRSLARDLGEKLGIGGTLAKLVRTKSCGIILPDTSTLERISKQFKYNEFTLIKPEYLLKELPSLKLSSKESMCWCQGQKILINIPKLELFSKFIRVKNEEEFLGIGCYVSDGKDDFLKPKVVIKEIL</sequence>
<dbReference type="PANTHER" id="PTHR13767">
    <property type="entry name" value="TRNA-PSEUDOURIDINE SYNTHASE"/>
    <property type="match status" value="1"/>
</dbReference>
<organism evidence="9">
    <name type="scientific">Atelocyanobacterium thalassa (isolate ALOHA)</name>
    <dbReference type="NCBI Taxonomy" id="1453429"/>
    <lineage>
        <taxon>Bacteria</taxon>
        <taxon>Bacillati</taxon>
        <taxon>Cyanobacteriota</taxon>
        <taxon>Cyanophyceae</taxon>
        <taxon>Oscillatoriophycideae</taxon>
        <taxon>Chroococcales</taxon>
        <taxon>Aphanothecaceae</taxon>
        <taxon>Candidatus Atelocyanobacterium</taxon>
        <taxon>Candidatus Atelocyanobacterium thalassae</taxon>
    </lineage>
</organism>
<dbReference type="CDD" id="cd02573">
    <property type="entry name" value="PseudoU_synth_EcTruB"/>
    <property type="match status" value="1"/>
</dbReference>
<comment type="similarity">
    <text evidence="2 5">Belongs to the pseudouridine synthase TruB family. Type 1 subfamily.</text>
</comment>
<evidence type="ECO:0000256" key="2">
    <source>
        <dbReference type="ARBA" id="ARBA00005642"/>
    </source>
</evidence>
<evidence type="ECO:0000259" key="6">
    <source>
        <dbReference type="Pfam" id="PF01509"/>
    </source>
</evidence>
<proteinExistence type="inferred from homology"/>
<reference evidence="8 9" key="1">
    <citation type="journal article" date="2010" name="Nature">
        <title>Metabolic streamlining in an open-ocean nitrogen-fixing cyanobacterium.</title>
        <authorList>
            <person name="Tripp H.J."/>
            <person name="Bench S.R."/>
            <person name="Turk K.A."/>
            <person name="Foster R.A."/>
            <person name="Desany B.A."/>
            <person name="Niazi F."/>
            <person name="Affourtit J.P."/>
            <person name="Zehr J.P."/>
        </authorList>
    </citation>
    <scope>NUCLEOTIDE SEQUENCE [LARGE SCALE GENOMIC DNA]</scope>
    <source>
        <strain evidence="9">ALOHA</strain>
    </source>
</reference>
<dbReference type="HOGENOM" id="CLU_032087_0_0_3"/>
<evidence type="ECO:0000256" key="3">
    <source>
        <dbReference type="ARBA" id="ARBA00022694"/>
    </source>
</evidence>
<dbReference type="InterPro" id="IPR002501">
    <property type="entry name" value="PsdUridine_synth_N"/>
</dbReference>
<dbReference type="STRING" id="1453429.UCYN_11260"/>
<keyword evidence="4 5" id="KW-0413">Isomerase</keyword>
<keyword evidence="9" id="KW-1185">Reference proteome</keyword>
<dbReference type="OrthoDB" id="9802309at2"/>
<dbReference type="Pfam" id="PF01509">
    <property type="entry name" value="TruB_N"/>
    <property type="match status" value="1"/>
</dbReference>
<dbReference type="GO" id="GO:0003723">
    <property type="term" value="F:RNA binding"/>
    <property type="evidence" value="ECO:0007669"/>
    <property type="project" value="InterPro"/>
</dbReference>
<evidence type="ECO:0000313" key="8">
    <source>
        <dbReference type="EMBL" id="ADB95797.1"/>
    </source>
</evidence>
<dbReference type="EMBL" id="CP001842">
    <property type="protein sequence ID" value="ADB95797.1"/>
    <property type="molecule type" value="Genomic_DNA"/>
</dbReference>
<comment type="function">
    <text evidence="5">Responsible for synthesis of pseudouridine from uracil-55 in the psi GC loop of transfer RNAs.</text>
</comment>
<evidence type="ECO:0000313" key="9">
    <source>
        <dbReference type="Proteomes" id="UP000001405"/>
    </source>
</evidence>
<feature type="domain" description="tRNA pseudouridine synthase II TruB subfamily 1 C-terminal" evidence="7">
    <location>
        <begin position="234"/>
        <end position="295"/>
    </location>
</feature>
<gene>
    <name evidence="5" type="primary">truB</name>
    <name evidence="8" type="ordered locus">UCYN_11260</name>
</gene>
<dbReference type="Pfam" id="PF09157">
    <property type="entry name" value="TruB-C_2"/>
    <property type="match status" value="1"/>
</dbReference>
<dbReference type="KEGG" id="cyu:UCYN_11260"/>
<protein>
    <recommendedName>
        <fullName evidence="5">tRNA pseudouridine synthase B</fullName>
        <ecNumber evidence="5">5.4.99.25</ecNumber>
    </recommendedName>
    <alternativeName>
        <fullName evidence="5">tRNA pseudouridine(55) synthase</fullName>
        <shortName evidence="5">Psi55 synthase</shortName>
    </alternativeName>
    <alternativeName>
        <fullName evidence="5">tRNA pseudouridylate synthase</fullName>
    </alternativeName>
    <alternativeName>
        <fullName evidence="5">tRNA-uridine isomerase</fullName>
    </alternativeName>
</protein>
<feature type="active site" description="Nucleophile" evidence="5">
    <location>
        <position position="38"/>
    </location>
</feature>
<evidence type="ECO:0000256" key="5">
    <source>
        <dbReference type="HAMAP-Rule" id="MF_01080"/>
    </source>
</evidence>
<evidence type="ECO:0000259" key="7">
    <source>
        <dbReference type="Pfam" id="PF09157"/>
    </source>
</evidence>
<evidence type="ECO:0000256" key="4">
    <source>
        <dbReference type="ARBA" id="ARBA00023235"/>
    </source>
</evidence>
<dbReference type="GO" id="GO:1990481">
    <property type="term" value="P:mRNA pseudouridine synthesis"/>
    <property type="evidence" value="ECO:0007669"/>
    <property type="project" value="TreeGrafter"/>
</dbReference>
<feature type="domain" description="Pseudouridine synthase II N-terminal" evidence="6">
    <location>
        <begin position="23"/>
        <end position="173"/>
    </location>
</feature>
<dbReference type="AlphaFoldDB" id="D3EQP7"/>
<dbReference type="Gene3D" id="3.30.2350.10">
    <property type="entry name" value="Pseudouridine synthase"/>
    <property type="match status" value="1"/>
</dbReference>
<dbReference type="Proteomes" id="UP000001405">
    <property type="component" value="Chromosome"/>
</dbReference>
<dbReference type="PANTHER" id="PTHR13767:SF2">
    <property type="entry name" value="PSEUDOURIDYLATE SYNTHASE TRUB1"/>
    <property type="match status" value="1"/>
</dbReference>
<name>D3EQP7_ATETH</name>
<accession>D3EQP7</accession>
<dbReference type="NCBIfam" id="TIGR00431">
    <property type="entry name" value="TruB"/>
    <property type="match status" value="1"/>
</dbReference>
<dbReference type="HAMAP" id="MF_01080">
    <property type="entry name" value="TruB_bact"/>
    <property type="match status" value="1"/>
</dbReference>
<evidence type="ECO:0000256" key="1">
    <source>
        <dbReference type="ARBA" id="ARBA00000385"/>
    </source>
</evidence>
<dbReference type="EC" id="5.4.99.25" evidence="5"/>
<dbReference type="GO" id="GO:0160148">
    <property type="term" value="F:tRNA pseudouridine(55) synthase activity"/>
    <property type="evidence" value="ECO:0007669"/>
    <property type="project" value="UniProtKB-EC"/>
</dbReference>
<keyword evidence="3 5" id="KW-0819">tRNA processing</keyword>
<dbReference type="RefSeq" id="WP_012954484.1">
    <property type="nucleotide sequence ID" value="NC_013771.1"/>
</dbReference>
<dbReference type="SUPFAM" id="SSF55120">
    <property type="entry name" value="Pseudouridine synthase"/>
    <property type="match status" value="1"/>
</dbReference>
<dbReference type="InterPro" id="IPR020103">
    <property type="entry name" value="PsdUridine_synth_cat_dom_sf"/>
</dbReference>
<dbReference type="InterPro" id="IPR015240">
    <property type="entry name" value="tRNA_sdUridine_synth_fam1_C"/>
</dbReference>
<comment type="catalytic activity">
    <reaction evidence="1 5">
        <text>uridine(55) in tRNA = pseudouridine(55) in tRNA</text>
        <dbReference type="Rhea" id="RHEA:42532"/>
        <dbReference type="Rhea" id="RHEA-COMP:10101"/>
        <dbReference type="Rhea" id="RHEA-COMP:10102"/>
        <dbReference type="ChEBI" id="CHEBI:65314"/>
        <dbReference type="ChEBI" id="CHEBI:65315"/>
        <dbReference type="EC" id="5.4.99.25"/>
    </reaction>
</comment>
<dbReference type="GO" id="GO:0031119">
    <property type="term" value="P:tRNA pseudouridine synthesis"/>
    <property type="evidence" value="ECO:0007669"/>
    <property type="project" value="UniProtKB-UniRule"/>
</dbReference>